<sequence length="60" mass="6593">MKHYEQRDDSSRNQSSLWHSSDSSLLKGGDSGCKDKGEAVFLGQGGAPRHHCGDQEPLHQ</sequence>
<gene>
    <name evidence="2" type="ORF">CR201_G0037578</name>
</gene>
<reference evidence="2" key="1">
    <citation type="submission" date="2017-12" db="EMBL/GenBank/DDBJ databases">
        <title>High-resolution comparative analysis of great ape genomes.</title>
        <authorList>
            <person name="Pollen A."/>
            <person name="Hastie A."/>
            <person name="Hormozdiari F."/>
            <person name="Dougherty M."/>
            <person name="Liu R."/>
            <person name="Chaisson M."/>
            <person name="Hoppe E."/>
            <person name="Hill C."/>
            <person name="Pang A."/>
            <person name="Hillier L."/>
            <person name="Baker C."/>
            <person name="Armstrong J."/>
            <person name="Shendure J."/>
            <person name="Paten B."/>
            <person name="Wilson R."/>
            <person name="Chao H."/>
            <person name="Schneider V."/>
            <person name="Ventura M."/>
            <person name="Kronenberg Z."/>
            <person name="Murali S."/>
            <person name="Gordon D."/>
            <person name="Cantsilieris S."/>
            <person name="Munson K."/>
            <person name="Nelson B."/>
            <person name="Raja A."/>
            <person name="Underwood J."/>
            <person name="Diekhans M."/>
            <person name="Fiddes I."/>
            <person name="Haussler D."/>
            <person name="Eichler E."/>
        </authorList>
    </citation>
    <scope>NUCLEOTIDE SEQUENCE [LARGE SCALE GENOMIC DNA]</scope>
    <source>
        <strain evidence="2">Susie</strain>
    </source>
</reference>
<comment type="caution">
    <text evidence="2">The sequence shown here is derived from an EMBL/GenBank/DDBJ whole genome shotgun (WGS) entry which is preliminary data.</text>
</comment>
<dbReference type="EMBL" id="NDHI03003519">
    <property type="protein sequence ID" value="PNJ28884.1"/>
    <property type="molecule type" value="Genomic_DNA"/>
</dbReference>
<accession>A0A2J8T789</accession>
<feature type="region of interest" description="Disordered" evidence="1">
    <location>
        <begin position="1"/>
        <end position="60"/>
    </location>
</feature>
<proteinExistence type="predicted"/>
<name>A0A2J8T789_PONAB</name>
<evidence type="ECO:0000313" key="2">
    <source>
        <dbReference type="EMBL" id="PNJ28884.1"/>
    </source>
</evidence>
<feature type="non-terminal residue" evidence="2">
    <location>
        <position position="60"/>
    </location>
</feature>
<dbReference type="AlphaFoldDB" id="A0A2J8T789"/>
<feature type="compositionally biased region" description="Basic and acidic residues" evidence="1">
    <location>
        <begin position="51"/>
        <end position="60"/>
    </location>
</feature>
<organism evidence="2">
    <name type="scientific">Pongo abelii</name>
    <name type="common">Sumatran orangutan</name>
    <name type="synonym">Pongo pygmaeus abelii</name>
    <dbReference type="NCBI Taxonomy" id="9601"/>
    <lineage>
        <taxon>Eukaryota</taxon>
        <taxon>Metazoa</taxon>
        <taxon>Chordata</taxon>
        <taxon>Craniata</taxon>
        <taxon>Vertebrata</taxon>
        <taxon>Euteleostomi</taxon>
        <taxon>Mammalia</taxon>
        <taxon>Eutheria</taxon>
        <taxon>Euarchontoglires</taxon>
        <taxon>Primates</taxon>
        <taxon>Haplorrhini</taxon>
        <taxon>Catarrhini</taxon>
        <taxon>Hominidae</taxon>
        <taxon>Pongo</taxon>
    </lineage>
</organism>
<evidence type="ECO:0000256" key="1">
    <source>
        <dbReference type="SAM" id="MobiDB-lite"/>
    </source>
</evidence>
<protein>
    <submittedName>
        <fullName evidence="2">TECR isoform 7</fullName>
    </submittedName>
</protein>
<feature type="compositionally biased region" description="Low complexity" evidence="1">
    <location>
        <begin position="15"/>
        <end position="28"/>
    </location>
</feature>
<feature type="compositionally biased region" description="Basic and acidic residues" evidence="1">
    <location>
        <begin position="1"/>
        <end position="11"/>
    </location>
</feature>